<name>A0ABM9YLF8_ACIRA</name>
<proteinExistence type="predicted"/>
<dbReference type="Proteomes" id="UP000018419">
    <property type="component" value="Unassembled WGS sequence"/>
</dbReference>
<sequence length="237" mass="27020">TTKEWKWNERARKSLPEEKVHTVKLRNITCKAWAIETATGERLESAEISMEMAVKEGWYQKNGSKWQTMPEQMLRYRAASFFGRIYAPEVLMGIRTQEEEQDAIIDVTPEPVQQTSPVTTSDLKANVVKEAPVEQQAEQQPVQEEKKPRARKQPKVVEAENVQNSTENEVVEAELTVEDLKQLQQEAENLIQQNKTSETAQVDVNKSAEIKKSYMKTLTSTVQASSINGLKSQIEKE</sequence>
<keyword evidence="3" id="KW-1185">Reference proteome</keyword>
<dbReference type="EMBL" id="ACVR01000064">
    <property type="protein sequence ID" value="EET81741.1"/>
    <property type="molecule type" value="Genomic_DNA"/>
</dbReference>
<organism evidence="2 3">
    <name type="scientific">Acinetobacter radioresistens SK82</name>
    <dbReference type="NCBI Taxonomy" id="596318"/>
    <lineage>
        <taxon>Bacteria</taxon>
        <taxon>Pseudomonadati</taxon>
        <taxon>Pseudomonadota</taxon>
        <taxon>Gammaproteobacteria</taxon>
        <taxon>Moraxellales</taxon>
        <taxon>Moraxellaceae</taxon>
        <taxon>Acinetobacter</taxon>
    </lineage>
</organism>
<feature type="region of interest" description="Disordered" evidence="1">
    <location>
        <begin position="131"/>
        <end position="170"/>
    </location>
</feature>
<protein>
    <recommendedName>
        <fullName evidence="4">Recombinase RecT</fullName>
    </recommendedName>
</protein>
<feature type="compositionally biased region" description="Low complexity" evidence="1">
    <location>
        <begin position="131"/>
        <end position="142"/>
    </location>
</feature>
<comment type="caution">
    <text evidence="2">The sequence shown here is derived from an EMBL/GenBank/DDBJ whole genome shotgun (WGS) entry which is preliminary data.</text>
</comment>
<feature type="non-terminal residue" evidence="2">
    <location>
        <position position="1"/>
    </location>
</feature>
<evidence type="ECO:0000313" key="3">
    <source>
        <dbReference type="Proteomes" id="UP000018419"/>
    </source>
</evidence>
<reference evidence="2 3" key="1">
    <citation type="submission" date="2009-07" db="EMBL/GenBank/DDBJ databases">
        <authorList>
            <person name="Madupu R."/>
            <person name="Durkin A.S."/>
            <person name="Torralba M."/>
            <person name="Methe B."/>
            <person name="Sutton G.G."/>
            <person name="Strausberg R.L."/>
            <person name="Nelson K.E."/>
        </authorList>
    </citation>
    <scope>NUCLEOTIDE SEQUENCE [LARGE SCALE GENOMIC DNA]</scope>
    <source>
        <strain evidence="2 3">SK82</strain>
    </source>
</reference>
<evidence type="ECO:0000313" key="2">
    <source>
        <dbReference type="EMBL" id="EET81741.1"/>
    </source>
</evidence>
<gene>
    <name evidence="2" type="ORF">ACIRA0001_3199</name>
</gene>
<evidence type="ECO:0000256" key="1">
    <source>
        <dbReference type="SAM" id="MobiDB-lite"/>
    </source>
</evidence>
<accession>A0ABM9YLF8</accession>
<feature type="non-terminal residue" evidence="2">
    <location>
        <position position="237"/>
    </location>
</feature>
<evidence type="ECO:0008006" key="4">
    <source>
        <dbReference type="Google" id="ProtNLM"/>
    </source>
</evidence>